<evidence type="ECO:0000256" key="1">
    <source>
        <dbReference type="SAM" id="MobiDB-lite"/>
    </source>
</evidence>
<protein>
    <submittedName>
        <fullName evidence="2">Uncharacterized protein</fullName>
    </submittedName>
</protein>
<dbReference type="VEuPathDB" id="VectorBase:AFUN011195"/>
<reference evidence="2" key="1">
    <citation type="submission" date="2020-05" db="UniProtKB">
        <authorList>
            <consortium name="EnsemblMetazoa"/>
        </authorList>
    </citation>
    <scope>IDENTIFICATION</scope>
    <source>
        <strain evidence="2">FUMOZ</strain>
    </source>
</reference>
<dbReference type="AlphaFoldDB" id="A0A182RY22"/>
<evidence type="ECO:0000313" key="2">
    <source>
        <dbReference type="EnsemblMetazoa" id="AFUN011195-PA"/>
    </source>
</evidence>
<name>A0A182RY22_ANOFN</name>
<organism evidence="2">
    <name type="scientific">Anopheles funestus</name>
    <name type="common">African malaria mosquito</name>
    <dbReference type="NCBI Taxonomy" id="62324"/>
    <lineage>
        <taxon>Eukaryota</taxon>
        <taxon>Metazoa</taxon>
        <taxon>Ecdysozoa</taxon>
        <taxon>Arthropoda</taxon>
        <taxon>Hexapoda</taxon>
        <taxon>Insecta</taxon>
        <taxon>Pterygota</taxon>
        <taxon>Neoptera</taxon>
        <taxon>Endopterygota</taxon>
        <taxon>Diptera</taxon>
        <taxon>Nematocera</taxon>
        <taxon>Culicoidea</taxon>
        <taxon>Culicidae</taxon>
        <taxon>Anophelinae</taxon>
        <taxon>Anopheles</taxon>
    </lineage>
</organism>
<sequence>MYVRDERVGTFALSPGRGQQKDYGVTVLVGLALAVHSGTLSHYCLPRRLLAAGFHPSLGVSLLSQPECLGLLRDTHIDGQLSADVPSTWPGPAHRTPALKSVRNPTHE</sequence>
<proteinExistence type="predicted"/>
<feature type="region of interest" description="Disordered" evidence="1">
    <location>
        <begin position="83"/>
        <end position="108"/>
    </location>
</feature>
<dbReference type="EnsemblMetazoa" id="AFUN011195-RA">
    <property type="protein sequence ID" value="AFUN011195-PA"/>
    <property type="gene ID" value="AFUN011195"/>
</dbReference>
<accession>A0A182RY22</accession>